<comment type="caution">
    <text evidence="9">The sequence shown here is derived from an EMBL/GenBank/DDBJ whole genome shotgun (WGS) entry which is preliminary data.</text>
</comment>
<comment type="similarity">
    <text evidence="4">Belongs to the NAD(P)-dependent epimerase/dehydratase family. Dihydroflavonol-4-reductase subfamily.</text>
</comment>
<dbReference type="GO" id="GO:0006606">
    <property type="term" value="P:protein import into nucleus"/>
    <property type="evidence" value="ECO:0007669"/>
    <property type="project" value="UniProtKB-ARBA"/>
</dbReference>
<dbReference type="CDD" id="cd05227">
    <property type="entry name" value="AR_SDR_e"/>
    <property type="match status" value="1"/>
</dbReference>
<feature type="region of interest" description="Disordered" evidence="7">
    <location>
        <begin position="405"/>
        <end position="439"/>
    </location>
</feature>
<evidence type="ECO:0000313" key="10">
    <source>
        <dbReference type="Proteomes" id="UP000596902"/>
    </source>
</evidence>
<dbReference type="CDD" id="cd00780">
    <property type="entry name" value="NTF2"/>
    <property type="match status" value="1"/>
</dbReference>
<dbReference type="Pfam" id="PF02136">
    <property type="entry name" value="NTF2"/>
    <property type="match status" value="1"/>
</dbReference>
<keyword evidence="10" id="KW-1185">Reference proteome</keyword>
<dbReference type="FunFam" id="3.10.450.50:FF:000005">
    <property type="entry name" value="Nuclear transport factor 2"/>
    <property type="match status" value="1"/>
</dbReference>
<evidence type="ECO:0000256" key="7">
    <source>
        <dbReference type="SAM" id="MobiDB-lite"/>
    </source>
</evidence>
<evidence type="ECO:0000313" key="9">
    <source>
        <dbReference type="EMBL" id="KAF7681083.1"/>
    </source>
</evidence>
<dbReference type="InterPro" id="IPR032710">
    <property type="entry name" value="NTF2-like_dom_sf"/>
</dbReference>
<organism evidence="9 10">
    <name type="scientific">Alternaria burnsii</name>
    <dbReference type="NCBI Taxonomy" id="1187904"/>
    <lineage>
        <taxon>Eukaryota</taxon>
        <taxon>Fungi</taxon>
        <taxon>Dikarya</taxon>
        <taxon>Ascomycota</taxon>
        <taxon>Pezizomycotina</taxon>
        <taxon>Dothideomycetes</taxon>
        <taxon>Pleosporomycetidae</taxon>
        <taxon>Pleosporales</taxon>
        <taxon>Pleosporineae</taxon>
        <taxon>Pleosporaceae</taxon>
        <taxon>Alternaria</taxon>
        <taxon>Alternaria sect. Alternaria</taxon>
    </lineage>
</organism>
<evidence type="ECO:0000256" key="4">
    <source>
        <dbReference type="ARBA" id="ARBA00023445"/>
    </source>
</evidence>
<proteinExistence type="inferred from homology"/>
<dbReference type="AlphaFoldDB" id="A0A8H7EMC6"/>
<dbReference type="GeneID" id="62198284"/>
<dbReference type="EMBL" id="JAAABM010000001">
    <property type="protein sequence ID" value="KAF7681083.1"/>
    <property type="molecule type" value="Genomic_DNA"/>
</dbReference>
<dbReference type="InterPro" id="IPR018222">
    <property type="entry name" value="Nuclear_transport_factor_2_euk"/>
</dbReference>
<sequence length="564" mass="62580">MTRVLLTGGSGFIAAHTLDILLDHGHSVVTTVRTQEKADKIKESYKSAVDKGQLSFAIVPDIAQPDAFEKAVISDPPFEAVLHTASPFHFNVTDVQKDLIDPAVIGTTGILKSIKKSAPSVKSVVITSSFAAIVNGSKGFWPGHSYSEDDWNPITQDEAQENPMMGYRASKTFAENAAWEFVKNEKPNFTISTINPPMVFGPIVHALDSLDNMNTSNQRILSAAQGKFKDEIPPSGVHLWVDVRDVAEAHVAAFEKPDAANKRFFVTAGYFSNKELCQIIKKNFPEFKDLPSDDTPGGDYPEGTPEKGLYGYNNKRSIDVLGLKYKTFEQSIVDSVKSFQKKGFCTKLDVGRRWRSGVEEQARRAWKKMTALGSRSGRDRTRTSACPTNEAHRWRAVTAKAQTRSREFHVTSSNRRRVAIPQLRNQLQPPSDNSRRGTANMSDFNAIAQQFVQFYYKTFDENRAGLASLYKEHSMLTFEAQGTQGSAAIVEKLQNLPFQQIQHRTDTVDAQPSADDGILVLVTGALLLGGEDKPMSFTQAFQLKNDAGNWFVLNDVFRLVYPAA</sequence>
<reference evidence="9" key="2">
    <citation type="submission" date="2020-08" db="EMBL/GenBank/DDBJ databases">
        <title>Draft Genome Sequence of Cumin Blight Pathogen Alternaria burnsii.</title>
        <authorList>
            <person name="Feng Z."/>
        </authorList>
    </citation>
    <scope>NUCLEOTIDE SEQUENCE</scope>
    <source>
        <strain evidence="9">CBS107.38</strain>
    </source>
</reference>
<comment type="function">
    <text evidence="6">Facilitates protein transport into the nucleus. Could be part of a multicomponent system of cytosolic factors that assemble at the pore complex during nuclear import.</text>
</comment>
<dbReference type="GO" id="GO:0016616">
    <property type="term" value="F:oxidoreductase activity, acting on the CH-OH group of donors, NAD or NADP as acceptor"/>
    <property type="evidence" value="ECO:0007669"/>
    <property type="project" value="TreeGrafter"/>
</dbReference>
<dbReference type="InterPro" id="IPR002075">
    <property type="entry name" value="NTF2_dom"/>
</dbReference>
<dbReference type="PANTHER" id="PTHR10366:SF564">
    <property type="entry name" value="STEROL-4-ALPHA-CARBOXYLATE 3-DEHYDROGENASE, DECARBOXYLATING"/>
    <property type="match status" value="1"/>
</dbReference>
<accession>A0A8H7EMC6</accession>
<dbReference type="InterPro" id="IPR001509">
    <property type="entry name" value="Epimerase_deHydtase"/>
</dbReference>
<dbReference type="InterPro" id="IPR050425">
    <property type="entry name" value="NAD(P)_dehydrat-like"/>
</dbReference>
<evidence type="ECO:0000256" key="2">
    <source>
        <dbReference type="ARBA" id="ARBA00022490"/>
    </source>
</evidence>
<dbReference type="PANTHER" id="PTHR10366">
    <property type="entry name" value="NAD DEPENDENT EPIMERASE/DEHYDRATASE"/>
    <property type="match status" value="1"/>
</dbReference>
<evidence type="ECO:0000256" key="5">
    <source>
        <dbReference type="ARBA" id="ARBA00026247"/>
    </source>
</evidence>
<name>A0A8H7EMC6_9PLEO</name>
<dbReference type="GO" id="GO:0005737">
    <property type="term" value="C:cytoplasm"/>
    <property type="evidence" value="ECO:0007669"/>
    <property type="project" value="UniProtKB-SubCell"/>
</dbReference>
<feature type="compositionally biased region" description="Polar residues" evidence="7">
    <location>
        <begin position="423"/>
        <end position="439"/>
    </location>
</feature>
<feature type="region of interest" description="Disordered" evidence="7">
    <location>
        <begin position="288"/>
        <end position="308"/>
    </location>
</feature>
<feature type="domain" description="NTF2" evidence="8">
    <location>
        <begin position="447"/>
        <end position="559"/>
    </location>
</feature>
<evidence type="ECO:0000256" key="1">
    <source>
        <dbReference type="ARBA" id="ARBA00004496"/>
    </source>
</evidence>
<keyword evidence="2" id="KW-0963">Cytoplasm</keyword>
<dbReference type="Gene3D" id="3.10.450.50">
    <property type="match status" value="1"/>
</dbReference>
<dbReference type="PROSITE" id="PS50177">
    <property type="entry name" value="NTF2_DOMAIN"/>
    <property type="match status" value="1"/>
</dbReference>
<dbReference type="RefSeq" id="XP_038790962.1">
    <property type="nucleotide sequence ID" value="XM_038925106.1"/>
</dbReference>
<dbReference type="Pfam" id="PF01370">
    <property type="entry name" value="Epimerase"/>
    <property type="match status" value="1"/>
</dbReference>
<keyword evidence="3" id="KW-0560">Oxidoreductase</keyword>
<dbReference type="Proteomes" id="UP000596902">
    <property type="component" value="Unassembled WGS sequence"/>
</dbReference>
<dbReference type="SUPFAM" id="SSF54427">
    <property type="entry name" value="NTF2-like"/>
    <property type="match status" value="1"/>
</dbReference>
<dbReference type="Gene3D" id="3.40.50.720">
    <property type="entry name" value="NAD(P)-binding Rossmann-like Domain"/>
    <property type="match status" value="1"/>
</dbReference>
<dbReference type="SUPFAM" id="SSF51735">
    <property type="entry name" value="NAD(P)-binding Rossmann-fold domains"/>
    <property type="match status" value="1"/>
</dbReference>
<dbReference type="GO" id="GO:0005635">
    <property type="term" value="C:nuclear envelope"/>
    <property type="evidence" value="ECO:0007669"/>
    <property type="project" value="UniProtKB-ARBA"/>
</dbReference>
<dbReference type="FunFam" id="3.40.50.720:FF:000191">
    <property type="entry name" value="Methylglyoxal reductase (NADPH-dependent)"/>
    <property type="match status" value="1"/>
</dbReference>
<comment type="subcellular location">
    <subcellularLocation>
        <location evidence="1">Cytoplasm</location>
    </subcellularLocation>
</comment>
<gene>
    <name evidence="9" type="ORF">GT037_000059</name>
</gene>
<reference evidence="9" key="1">
    <citation type="submission" date="2020-01" db="EMBL/GenBank/DDBJ databases">
        <authorList>
            <person name="Feng Z.H.Z."/>
        </authorList>
    </citation>
    <scope>NUCLEOTIDE SEQUENCE</scope>
    <source>
        <strain evidence="9">CBS107.38</strain>
    </source>
</reference>
<evidence type="ECO:0000256" key="3">
    <source>
        <dbReference type="ARBA" id="ARBA00023002"/>
    </source>
</evidence>
<evidence type="ECO:0000256" key="6">
    <source>
        <dbReference type="ARBA" id="ARBA00053082"/>
    </source>
</evidence>
<dbReference type="InterPro" id="IPR036291">
    <property type="entry name" value="NAD(P)-bd_dom_sf"/>
</dbReference>
<evidence type="ECO:0000259" key="8">
    <source>
        <dbReference type="PROSITE" id="PS50177"/>
    </source>
</evidence>
<protein>
    <recommendedName>
        <fullName evidence="5">Nuclear transport factor 2</fullName>
    </recommendedName>
</protein>